<evidence type="ECO:0000256" key="1">
    <source>
        <dbReference type="SAM" id="SignalP"/>
    </source>
</evidence>
<protein>
    <recommendedName>
        <fullName evidence="4">DUF4431 domain-containing protein</fullName>
    </recommendedName>
</protein>
<dbReference type="AlphaFoldDB" id="A0A4Q8PDS6"/>
<evidence type="ECO:0008006" key="4">
    <source>
        <dbReference type="Google" id="ProtNLM"/>
    </source>
</evidence>
<name>A0A4Q8PDS6_SALET</name>
<feature type="chain" id="PRO_5020902893" description="DUF4431 domain-containing protein" evidence="1">
    <location>
        <begin position="29"/>
        <end position="350"/>
    </location>
</feature>
<proteinExistence type="predicted"/>
<comment type="caution">
    <text evidence="2">The sequence shown here is derived from an EMBL/GenBank/DDBJ whole genome shotgun (WGS) entry which is preliminary data.</text>
</comment>
<accession>A0A4Q8PDS6</accession>
<evidence type="ECO:0000313" key="2">
    <source>
        <dbReference type="EMBL" id="TAD30698.1"/>
    </source>
</evidence>
<feature type="signal peptide" evidence="1">
    <location>
        <begin position="1"/>
        <end position="28"/>
    </location>
</feature>
<dbReference type="Proteomes" id="UP000291398">
    <property type="component" value="Unassembled WGS sequence"/>
</dbReference>
<sequence>MIKKVFAMRYGVIIPALLLLAGTSQVYANDGACLSYQKEVTLSGYVQVVVNFGPPGYGETPEDQKIDRRDVEVNLLLDQPVCTIGTDSAEAEKDDMEIALTSNDGTNNSLRAFAGEHITVTGVLQHSDVAEGATLVLTSTQVLGQTTDSDTNRQTTLNDGQKREMLTQFKQFQQALKNQDISTVESFFTFPLSWETEVPWQKGDLQDLPVASLKVDKETFEQHFSDIAKFLNPLVNIDSDLQTLTTMEYRENSLTAEAQKRKYYSTGDDDSDEYLYYYQEGDQKHYVKGVCDNVVSTAEFYDSELSVTVGSAPNKQIPGGSEYCEHQRAILDFVLINNRLHLKDGIGGAD</sequence>
<reference evidence="2 3" key="1">
    <citation type="submission" date="2018-04" db="EMBL/GenBank/DDBJ databases">
        <title>Comparative genomic analysis of various Salmonella enterica serotypes in Singapore.</title>
        <authorList>
            <person name="Kohli G.S."/>
            <person name="Zwe Y.H."/>
            <person name="Ding Y."/>
            <person name="Givskov M."/>
            <person name="Liang Y."/>
        </authorList>
    </citation>
    <scope>NUCLEOTIDE SEQUENCE [LARGE SCALE GENOMIC DNA]</scope>
    <source>
        <strain evidence="3">sg_m29</strain>
    </source>
</reference>
<organism evidence="2 3">
    <name type="scientific">Salmonella enterica subsp. enterica serovar Brancaster</name>
    <dbReference type="NCBI Taxonomy" id="2511819"/>
    <lineage>
        <taxon>Bacteria</taxon>
        <taxon>Pseudomonadati</taxon>
        <taxon>Pseudomonadota</taxon>
        <taxon>Gammaproteobacteria</taxon>
        <taxon>Enterobacterales</taxon>
        <taxon>Enterobacteriaceae</taxon>
        <taxon>Salmonella</taxon>
    </lineage>
</organism>
<dbReference type="EMBL" id="QAUO01000028">
    <property type="protein sequence ID" value="TAD30698.1"/>
    <property type="molecule type" value="Genomic_DNA"/>
</dbReference>
<gene>
    <name evidence="2" type="ORF">DBZ80_14880</name>
</gene>
<evidence type="ECO:0000313" key="3">
    <source>
        <dbReference type="Proteomes" id="UP000291398"/>
    </source>
</evidence>
<keyword evidence="1" id="KW-0732">Signal</keyword>